<evidence type="ECO:0000256" key="2">
    <source>
        <dbReference type="ARBA" id="ARBA00022475"/>
    </source>
</evidence>
<dbReference type="EMBL" id="BNBO01000035">
    <property type="protein sequence ID" value="GHH77966.1"/>
    <property type="molecule type" value="Genomic_DNA"/>
</dbReference>
<evidence type="ECO:0000256" key="3">
    <source>
        <dbReference type="ARBA" id="ARBA00022679"/>
    </source>
</evidence>
<evidence type="ECO:0000313" key="11">
    <source>
        <dbReference type="Proteomes" id="UP000617734"/>
    </source>
</evidence>
<evidence type="ECO:0000256" key="6">
    <source>
        <dbReference type="ARBA" id="ARBA00023136"/>
    </source>
</evidence>
<accession>A0A919L0A4</accession>
<evidence type="ECO:0000256" key="7">
    <source>
        <dbReference type="ARBA" id="ARBA00024033"/>
    </source>
</evidence>
<dbReference type="Proteomes" id="UP000617734">
    <property type="component" value="Unassembled WGS sequence"/>
</dbReference>
<feature type="transmembrane region" description="Helical" evidence="9">
    <location>
        <begin position="120"/>
        <end position="142"/>
    </location>
</feature>
<feature type="transmembrane region" description="Helical" evidence="9">
    <location>
        <begin position="193"/>
        <end position="214"/>
    </location>
</feature>
<evidence type="ECO:0000256" key="5">
    <source>
        <dbReference type="ARBA" id="ARBA00022989"/>
    </source>
</evidence>
<dbReference type="GO" id="GO:0005886">
    <property type="term" value="C:plasma membrane"/>
    <property type="evidence" value="ECO:0007669"/>
    <property type="project" value="UniProtKB-SubCell"/>
</dbReference>
<sequence>MELAPAGTPGRSGSADGTGAEGAPAVIPPPVVVPAPAGPPRPAGGALWALGAGWLGSRTLLLLMVTGVLRLGGDITADVSVIYHGWYGVLQTGTFPLDDVTWQYPPGAALVIMLPGLLPWSYLVSFWVICGVVDALSMGLLMRAGVRAGRSYSGAWVWVAGVPLLGPMIYNRYDLLVTALAVAGLLALLRRPAIGGLLLGLGGIIKVWPLLALIGTPSGRRTRRSWTSAAATAGSLGFLLAAGMNGAFEFLKFQKDRGIEVESLGAMPLHFARMAGTWDGQVKMNYGSTEMLGPWVDVISKVMVAGTLAGFAWLLFWRLTAKRRTAATTYDAALAALLVFTVTSRVISPQYMVWLVGVAAVCLSVRATSQRPVAVLVLLATPLTMLEFPLLFGQVTASHTWGVVVLGLRNLLLLAAAVLSCVRLWRSSRAPATLTATVVLPAPLELTANPAYPVRPGIAYEQDLLDGIDRPHAGAER</sequence>
<evidence type="ECO:0000256" key="1">
    <source>
        <dbReference type="ARBA" id="ARBA00004651"/>
    </source>
</evidence>
<keyword evidence="4 9" id="KW-0812">Transmembrane</keyword>
<comment type="caution">
    <text evidence="10">The sequence shown here is derived from an EMBL/GenBank/DDBJ whole genome shotgun (WGS) entry which is preliminary data.</text>
</comment>
<keyword evidence="5 9" id="KW-1133">Transmembrane helix</keyword>
<evidence type="ECO:0000256" key="4">
    <source>
        <dbReference type="ARBA" id="ARBA00022692"/>
    </source>
</evidence>
<dbReference type="InterPro" id="IPR018584">
    <property type="entry name" value="GT87"/>
</dbReference>
<proteinExistence type="inferred from homology"/>
<gene>
    <name evidence="10" type="ORF">GCM10018781_52500</name>
</gene>
<dbReference type="AlphaFoldDB" id="A0A919L0A4"/>
<evidence type="ECO:0000313" key="10">
    <source>
        <dbReference type="EMBL" id="GHH77966.1"/>
    </source>
</evidence>
<feature type="transmembrane region" description="Helical" evidence="9">
    <location>
        <begin position="401"/>
        <end position="422"/>
    </location>
</feature>
<reference evidence="10" key="2">
    <citation type="submission" date="2020-09" db="EMBL/GenBank/DDBJ databases">
        <authorList>
            <person name="Sun Q."/>
            <person name="Ohkuma M."/>
        </authorList>
    </citation>
    <scope>NUCLEOTIDE SEQUENCE</scope>
    <source>
        <strain evidence="10">JCM 4646</strain>
    </source>
</reference>
<organism evidence="10 11">
    <name type="scientific">Kitasatospora indigofera</name>
    <dbReference type="NCBI Taxonomy" id="67307"/>
    <lineage>
        <taxon>Bacteria</taxon>
        <taxon>Bacillati</taxon>
        <taxon>Actinomycetota</taxon>
        <taxon>Actinomycetes</taxon>
        <taxon>Kitasatosporales</taxon>
        <taxon>Streptomycetaceae</taxon>
        <taxon>Kitasatospora</taxon>
    </lineage>
</organism>
<dbReference type="GO" id="GO:0016758">
    <property type="term" value="F:hexosyltransferase activity"/>
    <property type="evidence" value="ECO:0007669"/>
    <property type="project" value="InterPro"/>
</dbReference>
<keyword evidence="2" id="KW-1003">Cell membrane</keyword>
<keyword evidence="3" id="KW-0808">Transferase</keyword>
<feature type="transmembrane region" description="Helical" evidence="9">
    <location>
        <begin position="328"/>
        <end position="345"/>
    </location>
</feature>
<dbReference type="GeneID" id="95355617"/>
<dbReference type="Pfam" id="PF09594">
    <property type="entry name" value="GT87"/>
    <property type="match status" value="1"/>
</dbReference>
<keyword evidence="6 9" id="KW-0472">Membrane</keyword>
<comment type="subcellular location">
    <subcellularLocation>
        <location evidence="1">Cell membrane</location>
        <topology evidence="1">Multi-pass membrane protein</topology>
    </subcellularLocation>
</comment>
<reference evidence="10" key="1">
    <citation type="journal article" date="2014" name="Int. J. Syst. Evol. Microbiol.">
        <title>Complete genome sequence of Corynebacterium casei LMG S-19264T (=DSM 44701T), isolated from a smear-ripened cheese.</title>
        <authorList>
            <consortium name="US DOE Joint Genome Institute (JGI-PGF)"/>
            <person name="Walter F."/>
            <person name="Albersmeier A."/>
            <person name="Kalinowski J."/>
            <person name="Ruckert C."/>
        </authorList>
    </citation>
    <scope>NUCLEOTIDE SEQUENCE</scope>
    <source>
        <strain evidence="10">JCM 4646</strain>
    </source>
</reference>
<dbReference type="RefSeq" id="WP_229927755.1">
    <property type="nucleotide sequence ID" value="NZ_BNBO01000035.1"/>
</dbReference>
<feature type="transmembrane region" description="Helical" evidence="9">
    <location>
        <begin position="351"/>
        <end position="368"/>
    </location>
</feature>
<name>A0A919L0A4_9ACTN</name>
<feature type="region of interest" description="Disordered" evidence="8">
    <location>
        <begin position="1"/>
        <end position="21"/>
    </location>
</feature>
<feature type="transmembrane region" description="Helical" evidence="9">
    <location>
        <begin position="154"/>
        <end position="173"/>
    </location>
</feature>
<feature type="transmembrane region" description="Helical" evidence="9">
    <location>
        <begin position="375"/>
        <end position="395"/>
    </location>
</feature>
<dbReference type="PIRSF" id="PIRSF010361">
    <property type="entry name" value="UCP010361"/>
    <property type="match status" value="1"/>
</dbReference>
<feature type="transmembrane region" description="Helical" evidence="9">
    <location>
        <begin position="226"/>
        <end position="248"/>
    </location>
</feature>
<evidence type="ECO:0000256" key="9">
    <source>
        <dbReference type="SAM" id="Phobius"/>
    </source>
</evidence>
<protein>
    <submittedName>
        <fullName evidence="10">Membrane protein</fullName>
    </submittedName>
</protein>
<feature type="transmembrane region" description="Helical" evidence="9">
    <location>
        <begin position="298"/>
        <end position="316"/>
    </location>
</feature>
<comment type="similarity">
    <text evidence="7">Belongs to the glycosyltransferase 87 family.</text>
</comment>
<dbReference type="InterPro" id="IPR016570">
    <property type="entry name" value="UCP010361"/>
</dbReference>
<keyword evidence="11" id="KW-1185">Reference proteome</keyword>
<evidence type="ECO:0000256" key="8">
    <source>
        <dbReference type="SAM" id="MobiDB-lite"/>
    </source>
</evidence>